<dbReference type="Proteomes" id="UP000035681">
    <property type="component" value="Unplaced"/>
</dbReference>
<dbReference type="InterPro" id="IPR030616">
    <property type="entry name" value="Aur-like"/>
</dbReference>
<feature type="active site" description="Proton acceptor" evidence="12">
    <location>
        <position position="375"/>
    </location>
</feature>
<sequence>ANLCRDENDMILLIRKMKLKTIILLFFMFTGNFLKIMKTIISSPNAPAALGPYSQAVRVGNTIYLSGSLGLIPSTGAFISENVEDQTKQAMINIGEVLKAAGCTYDNIVKSTVLLADINDFQKMNEVYKTFFTKDFPARSAFQVANLPKAARNFLTVRNSFNNYHMDEEESVSSISHFINRKIDLSSIEYDNSDDMIKTITFSEELETIEKTVDNSTVTCCQEIENIHEFNNKPQFKTVKNEKILSMSDFIIGKPMGSGQFGKVYLAKTKKEQFICCLKIINFKKLYNDKYYQQIETEIINQQNLNHPNILKLYNWFQHKNNIVLILECALYGSMANDIRMTERGFYNSKTACKYTIQVTNALIYCHSLNVIHRDLKTENILLDHNKNIKLCDFGWSIKTKDNRKTFCGTAEYIPPEMIIDPNNISYGKQVDIWSLGILIFEMICGKTPFRGNCMKDTFFKIRSGRFHMPCDINDQAKDLIKRLLKKDPRRRINLNDVLNHPWIKMYFTKSKIKINHN</sequence>
<evidence type="ECO:0000256" key="16">
    <source>
        <dbReference type="SAM" id="Phobius"/>
    </source>
</evidence>
<evidence type="ECO:0000256" key="2">
    <source>
        <dbReference type="ARBA" id="ARBA00010552"/>
    </source>
</evidence>
<evidence type="ECO:0000256" key="6">
    <source>
        <dbReference type="ARBA" id="ARBA00022777"/>
    </source>
</evidence>
<feature type="domain" description="Protein kinase" evidence="17">
    <location>
        <begin position="250"/>
        <end position="504"/>
    </location>
</feature>
<dbReference type="CDD" id="cd00448">
    <property type="entry name" value="YjgF_YER057c_UK114_family"/>
    <property type="match status" value="1"/>
</dbReference>
<proteinExistence type="inferred from homology"/>
<keyword evidence="18" id="KW-1185">Reference proteome</keyword>
<dbReference type="SUPFAM" id="SSF55298">
    <property type="entry name" value="YjgF-like"/>
    <property type="match status" value="1"/>
</dbReference>
<dbReference type="GO" id="GO:0032506">
    <property type="term" value="P:cytokinetic process"/>
    <property type="evidence" value="ECO:0007669"/>
    <property type="project" value="UniProtKB-ARBA"/>
</dbReference>
<dbReference type="SUPFAM" id="SSF56112">
    <property type="entry name" value="Protein kinase-like (PK-like)"/>
    <property type="match status" value="1"/>
</dbReference>
<dbReference type="InterPro" id="IPR000719">
    <property type="entry name" value="Prot_kinase_dom"/>
</dbReference>
<organism evidence="18 19">
    <name type="scientific">Strongyloides stercoralis</name>
    <name type="common">Threadworm</name>
    <dbReference type="NCBI Taxonomy" id="6248"/>
    <lineage>
        <taxon>Eukaryota</taxon>
        <taxon>Metazoa</taxon>
        <taxon>Ecdysozoa</taxon>
        <taxon>Nematoda</taxon>
        <taxon>Chromadorea</taxon>
        <taxon>Rhabditida</taxon>
        <taxon>Tylenchina</taxon>
        <taxon>Panagrolaimomorpha</taxon>
        <taxon>Strongyloidoidea</taxon>
        <taxon>Strongyloididae</taxon>
        <taxon>Strongyloides</taxon>
    </lineage>
</organism>
<dbReference type="PROSITE" id="PS50011">
    <property type="entry name" value="PROTEIN_KINASE_DOM"/>
    <property type="match status" value="1"/>
</dbReference>
<dbReference type="Gene3D" id="3.30.1330.40">
    <property type="entry name" value="RutC-like"/>
    <property type="match status" value="1"/>
</dbReference>
<keyword evidence="5 13" id="KW-0547">Nucleotide-binding</keyword>
<dbReference type="FunFam" id="3.30.200.20:FF:000042">
    <property type="entry name" value="Aurora kinase A"/>
    <property type="match status" value="1"/>
</dbReference>
<feature type="cross-link" description="Glycyl lysine isopeptide (Lys-Gly) (interchain with G-Cter in SUMO2)" evidence="14">
    <location>
        <position position="377"/>
    </location>
</feature>
<comment type="similarity">
    <text evidence="15">Belongs to the protein kinase superfamily. Ser/Thr protein kinase family. Aurora subfamily.</text>
</comment>
<evidence type="ECO:0000256" key="3">
    <source>
        <dbReference type="ARBA" id="ARBA00022527"/>
    </source>
</evidence>
<dbReference type="NCBIfam" id="TIGR00004">
    <property type="entry name" value="Rid family detoxifying hydrolase"/>
    <property type="match status" value="1"/>
</dbReference>
<dbReference type="Pfam" id="PF00069">
    <property type="entry name" value="Pkinase"/>
    <property type="match status" value="1"/>
</dbReference>
<dbReference type="EC" id="2.7.11.1" evidence="15"/>
<dbReference type="FunFam" id="1.10.510.10:FF:000235">
    <property type="entry name" value="Serine/threonine-protein kinase ark1"/>
    <property type="match status" value="1"/>
</dbReference>
<keyword evidence="9" id="KW-0469">Meiosis</keyword>
<evidence type="ECO:0000256" key="10">
    <source>
        <dbReference type="ARBA" id="ARBA00047899"/>
    </source>
</evidence>
<dbReference type="GO" id="GO:0006325">
    <property type="term" value="P:chromatin organization"/>
    <property type="evidence" value="ECO:0007669"/>
    <property type="project" value="UniProtKB-KW"/>
</dbReference>
<reference evidence="19" key="1">
    <citation type="submission" date="2024-02" db="UniProtKB">
        <authorList>
            <consortium name="WormBaseParasite"/>
        </authorList>
    </citation>
    <scope>IDENTIFICATION</scope>
</reference>
<dbReference type="GO" id="GO:0004674">
    <property type="term" value="F:protein serine/threonine kinase activity"/>
    <property type="evidence" value="ECO:0007669"/>
    <property type="project" value="UniProtKB-KW"/>
</dbReference>
<evidence type="ECO:0000256" key="8">
    <source>
        <dbReference type="ARBA" id="ARBA00022853"/>
    </source>
</evidence>
<dbReference type="GO" id="GO:0030261">
    <property type="term" value="P:chromosome condensation"/>
    <property type="evidence" value="ECO:0007669"/>
    <property type="project" value="UniProtKB-ARBA"/>
</dbReference>
<feature type="binding site" evidence="13">
    <location>
        <begin position="379"/>
        <end position="380"/>
    </location>
    <ligand>
        <name>ATP</name>
        <dbReference type="ChEBI" id="CHEBI:30616"/>
    </ligand>
</feature>
<dbReference type="FunFam" id="3.30.1330.40:FF:000001">
    <property type="entry name" value="L-PSP family endoribonuclease"/>
    <property type="match status" value="1"/>
</dbReference>
<dbReference type="Gene3D" id="1.10.510.10">
    <property type="entry name" value="Transferase(Phosphotransferase) domain 1"/>
    <property type="match status" value="1"/>
</dbReference>
<keyword evidence="7 13" id="KW-0067">ATP-binding</keyword>
<comment type="catalytic activity">
    <reaction evidence="10 15">
        <text>L-threonyl-[protein] + ATP = O-phospho-L-threonyl-[protein] + ADP + H(+)</text>
        <dbReference type="Rhea" id="RHEA:46608"/>
        <dbReference type="Rhea" id="RHEA-COMP:11060"/>
        <dbReference type="Rhea" id="RHEA-COMP:11605"/>
        <dbReference type="ChEBI" id="CHEBI:15378"/>
        <dbReference type="ChEBI" id="CHEBI:30013"/>
        <dbReference type="ChEBI" id="CHEBI:30616"/>
        <dbReference type="ChEBI" id="CHEBI:61977"/>
        <dbReference type="ChEBI" id="CHEBI:456216"/>
        <dbReference type="EC" id="2.7.11.1"/>
    </reaction>
</comment>
<protein>
    <recommendedName>
        <fullName evidence="15">Aurora kinase</fullName>
        <ecNumber evidence="15">2.7.11.1</ecNumber>
    </recommendedName>
</protein>
<evidence type="ECO:0000256" key="7">
    <source>
        <dbReference type="ARBA" id="ARBA00022840"/>
    </source>
</evidence>
<keyword evidence="6 15" id="KW-0418">Kinase</keyword>
<dbReference type="GO" id="GO:0000070">
    <property type="term" value="P:mitotic sister chromatid segregation"/>
    <property type="evidence" value="ECO:0007669"/>
    <property type="project" value="UniProtKB-ARBA"/>
</dbReference>
<keyword evidence="3 15" id="KW-0723">Serine/threonine-protein kinase</keyword>
<feature type="transmembrane region" description="Helical" evidence="16">
    <location>
        <begin position="21"/>
        <end position="37"/>
    </location>
</feature>
<comment type="similarity">
    <text evidence="2">Belongs to the RutC family.</text>
</comment>
<evidence type="ECO:0000256" key="14">
    <source>
        <dbReference type="PIRSR" id="PIRSR630616-3"/>
    </source>
</evidence>
<evidence type="ECO:0000259" key="17">
    <source>
        <dbReference type="PROSITE" id="PS50011"/>
    </source>
</evidence>
<dbReference type="GO" id="GO:0051321">
    <property type="term" value="P:meiotic cell cycle"/>
    <property type="evidence" value="ECO:0007669"/>
    <property type="project" value="UniProtKB-KW"/>
</dbReference>
<dbReference type="PROSITE" id="PS00108">
    <property type="entry name" value="PROTEIN_KINASE_ST"/>
    <property type="match status" value="1"/>
</dbReference>
<accession>A0AAF5DDM3</accession>
<feature type="binding site" evidence="13">
    <location>
        <position position="279"/>
    </location>
    <ligand>
        <name>ATP</name>
        <dbReference type="ChEBI" id="CHEBI:30616"/>
    </ligand>
</feature>
<comment type="catalytic activity">
    <reaction evidence="11 15">
        <text>L-seryl-[protein] + ATP = O-phospho-L-seryl-[protein] + ADP + H(+)</text>
        <dbReference type="Rhea" id="RHEA:17989"/>
        <dbReference type="Rhea" id="RHEA-COMP:9863"/>
        <dbReference type="Rhea" id="RHEA-COMP:11604"/>
        <dbReference type="ChEBI" id="CHEBI:15378"/>
        <dbReference type="ChEBI" id="CHEBI:29999"/>
        <dbReference type="ChEBI" id="CHEBI:30616"/>
        <dbReference type="ChEBI" id="CHEBI:83421"/>
        <dbReference type="ChEBI" id="CHEBI:456216"/>
        <dbReference type="EC" id="2.7.11.1"/>
    </reaction>
</comment>
<feature type="binding site" evidence="13">
    <location>
        <begin position="328"/>
        <end position="330"/>
    </location>
    <ligand>
        <name>ATP</name>
        <dbReference type="ChEBI" id="CHEBI:30616"/>
    </ligand>
</feature>
<keyword evidence="4 15" id="KW-0808">Transferase</keyword>
<name>A0AAF5DDM3_STRER</name>
<comment type="subcellular location">
    <subcellularLocation>
        <location evidence="1">Midbody</location>
    </subcellularLocation>
</comment>
<dbReference type="WBParaSite" id="TCONS_00010946.p1">
    <property type="protein sequence ID" value="TCONS_00010946.p1"/>
    <property type="gene ID" value="XLOC_004805"/>
</dbReference>
<evidence type="ECO:0000256" key="9">
    <source>
        <dbReference type="ARBA" id="ARBA00023254"/>
    </source>
</evidence>
<dbReference type="GO" id="GO:0005524">
    <property type="term" value="F:ATP binding"/>
    <property type="evidence" value="ECO:0007669"/>
    <property type="project" value="UniProtKB-UniRule"/>
</dbReference>
<dbReference type="InterPro" id="IPR011009">
    <property type="entry name" value="Kinase-like_dom_sf"/>
</dbReference>
<dbReference type="InterPro" id="IPR006175">
    <property type="entry name" value="YjgF/YER057c/UK114"/>
</dbReference>
<evidence type="ECO:0000313" key="18">
    <source>
        <dbReference type="Proteomes" id="UP000035681"/>
    </source>
</evidence>
<evidence type="ECO:0000256" key="5">
    <source>
        <dbReference type="ARBA" id="ARBA00022741"/>
    </source>
</evidence>
<keyword evidence="16" id="KW-1133">Transmembrane helix</keyword>
<dbReference type="Pfam" id="PF01042">
    <property type="entry name" value="Ribonuc_L-PSP"/>
    <property type="match status" value="1"/>
</dbReference>
<evidence type="ECO:0000256" key="12">
    <source>
        <dbReference type="PIRSR" id="PIRSR630616-1"/>
    </source>
</evidence>
<evidence type="ECO:0000256" key="4">
    <source>
        <dbReference type="ARBA" id="ARBA00022679"/>
    </source>
</evidence>
<evidence type="ECO:0000256" key="11">
    <source>
        <dbReference type="ARBA" id="ARBA00048679"/>
    </source>
</evidence>
<feature type="binding site" evidence="13">
    <location>
        <position position="393"/>
    </location>
    <ligand>
        <name>ATP</name>
        <dbReference type="ChEBI" id="CHEBI:30616"/>
    </ligand>
</feature>
<evidence type="ECO:0000256" key="13">
    <source>
        <dbReference type="PIRSR" id="PIRSR630616-2"/>
    </source>
</evidence>
<dbReference type="InterPro" id="IPR008271">
    <property type="entry name" value="Ser/Thr_kinase_AS"/>
</dbReference>
<evidence type="ECO:0000256" key="15">
    <source>
        <dbReference type="RuleBase" id="RU367134"/>
    </source>
</evidence>
<keyword evidence="16" id="KW-0472">Membrane</keyword>
<keyword evidence="8" id="KW-0156">Chromatin regulator</keyword>
<dbReference type="AlphaFoldDB" id="A0AAF5DDM3"/>
<dbReference type="SMART" id="SM00220">
    <property type="entry name" value="S_TKc"/>
    <property type="match status" value="1"/>
</dbReference>
<dbReference type="InterPro" id="IPR006056">
    <property type="entry name" value="RidA"/>
</dbReference>
<keyword evidence="16" id="KW-0812">Transmembrane</keyword>
<evidence type="ECO:0000256" key="1">
    <source>
        <dbReference type="ARBA" id="ARBA00004214"/>
    </source>
</evidence>
<dbReference type="CDD" id="cd14007">
    <property type="entry name" value="STKc_Aurora"/>
    <property type="match status" value="1"/>
</dbReference>
<dbReference type="PANTHER" id="PTHR24350">
    <property type="entry name" value="SERINE/THREONINE-PROTEIN KINASE IAL-RELATED"/>
    <property type="match status" value="1"/>
</dbReference>
<dbReference type="InterPro" id="IPR035959">
    <property type="entry name" value="RutC-like_sf"/>
</dbReference>
<dbReference type="GO" id="GO:0030496">
    <property type="term" value="C:midbody"/>
    <property type="evidence" value="ECO:0007669"/>
    <property type="project" value="UniProtKB-SubCell"/>
</dbReference>
<evidence type="ECO:0000313" key="19">
    <source>
        <dbReference type="WBParaSite" id="TCONS_00010946.p1"/>
    </source>
</evidence>